<feature type="transmembrane region" description="Helical" evidence="19">
    <location>
        <begin position="361"/>
        <end position="381"/>
    </location>
</feature>
<evidence type="ECO:0000256" key="5">
    <source>
        <dbReference type="ARBA" id="ARBA00022692"/>
    </source>
</evidence>
<comment type="catalytic activity">
    <reaction evidence="14">
        <text>an (R)-2-hydroxy-long-chain-fatty acyl-CoA = a long-chain fatty aldehyde + formyl-CoA</text>
        <dbReference type="Rhea" id="RHEA:67444"/>
        <dbReference type="ChEBI" id="CHEBI:17176"/>
        <dbReference type="ChEBI" id="CHEBI:57376"/>
        <dbReference type="ChEBI" id="CHEBI:170012"/>
        <dbReference type="EC" id="4.1.2.63"/>
    </reaction>
    <physiologicalReaction direction="left-to-right" evidence="14">
        <dbReference type="Rhea" id="RHEA:67445"/>
    </physiologicalReaction>
</comment>
<evidence type="ECO:0000256" key="15">
    <source>
        <dbReference type="ARBA" id="ARBA00044518"/>
    </source>
</evidence>
<reference evidence="21" key="1">
    <citation type="journal article" date="2020" name="J Insects Food Feed">
        <title>The yellow mealworm (Tenebrio molitor) genome: a resource for the emerging insects as food and feed industry.</title>
        <authorList>
            <person name="Eriksson T."/>
            <person name="Andere A."/>
            <person name="Kelstrup H."/>
            <person name="Emery V."/>
            <person name="Picard C."/>
        </authorList>
    </citation>
    <scope>NUCLEOTIDE SEQUENCE</scope>
    <source>
        <strain evidence="21">Stoneville</strain>
        <tissue evidence="21">Whole head</tissue>
    </source>
</reference>
<evidence type="ECO:0000256" key="11">
    <source>
        <dbReference type="ARBA" id="ARBA00023136"/>
    </source>
</evidence>
<dbReference type="InterPro" id="IPR012000">
    <property type="entry name" value="Thiamin_PyroP_enz_cen_dom"/>
</dbReference>
<dbReference type="CDD" id="cd07035">
    <property type="entry name" value="TPP_PYR_POX_like"/>
    <property type="match status" value="1"/>
</dbReference>
<evidence type="ECO:0000256" key="10">
    <source>
        <dbReference type="ARBA" id="ARBA00023052"/>
    </source>
</evidence>
<evidence type="ECO:0000256" key="8">
    <source>
        <dbReference type="ARBA" id="ARBA00022847"/>
    </source>
</evidence>
<dbReference type="GO" id="GO:0030976">
    <property type="term" value="F:thiamine pyrophosphate binding"/>
    <property type="evidence" value="ECO:0007669"/>
    <property type="project" value="InterPro"/>
</dbReference>
<dbReference type="SUPFAM" id="SSF52467">
    <property type="entry name" value="DHS-like NAD/FAD-binding domain"/>
    <property type="match status" value="1"/>
</dbReference>
<organism evidence="21 22">
    <name type="scientific">Tenebrio molitor</name>
    <name type="common">Yellow mealworm beetle</name>
    <dbReference type="NCBI Taxonomy" id="7067"/>
    <lineage>
        <taxon>Eukaryota</taxon>
        <taxon>Metazoa</taxon>
        <taxon>Ecdysozoa</taxon>
        <taxon>Arthropoda</taxon>
        <taxon>Hexapoda</taxon>
        <taxon>Insecta</taxon>
        <taxon>Pterygota</taxon>
        <taxon>Neoptera</taxon>
        <taxon>Endopterygota</taxon>
        <taxon>Coleoptera</taxon>
        <taxon>Polyphaga</taxon>
        <taxon>Cucujiformia</taxon>
        <taxon>Tenebrionidae</taxon>
        <taxon>Tenebrio</taxon>
    </lineage>
</organism>
<keyword evidence="7" id="KW-0460">Magnesium</keyword>
<evidence type="ECO:0000256" key="6">
    <source>
        <dbReference type="ARBA" id="ARBA00022723"/>
    </source>
</evidence>
<dbReference type="Gene3D" id="3.40.50.970">
    <property type="match status" value="2"/>
</dbReference>
<comment type="catalytic activity">
    <reaction evidence="13">
        <text>a 2-hydroxy-3-methyl fatty acyl-CoA = a 2-methyl-branched fatty aldehyde + formyl-CoA</text>
        <dbReference type="Rhea" id="RHEA:25375"/>
        <dbReference type="ChEBI" id="CHEBI:49188"/>
        <dbReference type="ChEBI" id="CHEBI:57376"/>
        <dbReference type="ChEBI" id="CHEBI:58783"/>
        <dbReference type="EC" id="4.1.2.63"/>
    </reaction>
    <physiologicalReaction direction="left-to-right" evidence="13">
        <dbReference type="Rhea" id="RHEA:25376"/>
    </physiologicalReaction>
</comment>
<dbReference type="Pfam" id="PF07690">
    <property type="entry name" value="MFS_1"/>
    <property type="match status" value="1"/>
</dbReference>
<evidence type="ECO:0000256" key="9">
    <source>
        <dbReference type="ARBA" id="ARBA00022989"/>
    </source>
</evidence>
<evidence type="ECO:0000256" key="4">
    <source>
        <dbReference type="ARBA" id="ARBA00022448"/>
    </source>
</evidence>
<feature type="transmembrane region" description="Helical" evidence="19">
    <location>
        <begin position="6"/>
        <end position="24"/>
    </location>
</feature>
<evidence type="ECO:0000256" key="12">
    <source>
        <dbReference type="ARBA" id="ARBA00023239"/>
    </source>
</evidence>
<evidence type="ECO:0000256" key="7">
    <source>
        <dbReference type="ARBA" id="ARBA00022842"/>
    </source>
</evidence>
<evidence type="ECO:0000256" key="13">
    <source>
        <dbReference type="ARBA" id="ARBA00044451"/>
    </source>
</evidence>
<evidence type="ECO:0000256" key="1">
    <source>
        <dbReference type="ARBA" id="ARBA00001964"/>
    </source>
</evidence>
<proteinExistence type="inferred from homology"/>
<evidence type="ECO:0000259" key="20">
    <source>
        <dbReference type="PROSITE" id="PS50850"/>
    </source>
</evidence>
<evidence type="ECO:0000256" key="16">
    <source>
        <dbReference type="ARBA" id="ARBA00048738"/>
    </source>
</evidence>
<feature type="transmembrane region" description="Helical" evidence="19">
    <location>
        <begin position="134"/>
        <end position="155"/>
    </location>
</feature>
<dbReference type="InterPro" id="IPR029035">
    <property type="entry name" value="DHS-like_NAD/FAD-binding_dom"/>
</dbReference>
<dbReference type="GO" id="GO:0000287">
    <property type="term" value="F:magnesium ion binding"/>
    <property type="evidence" value="ECO:0007669"/>
    <property type="project" value="InterPro"/>
</dbReference>
<dbReference type="FunFam" id="1.20.1250.20:FF:000003">
    <property type="entry name" value="Solute carrier family 17 member 3"/>
    <property type="match status" value="1"/>
</dbReference>
<protein>
    <recommendedName>
        <fullName evidence="15">2-hydroxyacyl-CoA lyase</fullName>
        <ecNumber evidence="15">4.1.2.63</ecNumber>
    </recommendedName>
</protein>
<sequence>MKAPPVRFWIGVMIFMTTFTNYMMRSNMSVSIISMVDRKSSNRTPPCKRGENTTVTQKKASSDEVMEEKFVWDESEVGNILAAYFWGYLTTCIAGGILSELLGPFHVIMWTSLASAILTGLTPLSTLGGSAGVIANRFVIGMLGGVAYPAVNVLIAKWAPPVEKGKFLAAMMGNTLGTVVTFNLVGWVTAMCGWAWGFYCLVIFMAVYCIVFFILVTDTPEKSRWTSEAERKYIADSQEGHVSKKKAVPPYLKMFKSIPFWALCTAQFGNLWGLNLILTYAPKFMAETLGFNIKASAGLAALPYLARLICSQIFGIIGDRMRKKNVMSVTKIRKFFIIFSHFIPAACMILIRIAGCQHEGVIVLLVMNQGFNGAVVVSHLINSQDLTPNFAGSCYGIMNTIGMTTGMFVPVISGALNIKYNNELIASTIIYMIGGIVFAGIEYVFGICGFPVIELSMALQTAGIHYIGMRNEQAACYAAQAIGYLTGVPGGVLVVSGPGLLHVCAGMANAQVNCWPVLVIGGSCPQDHEGIGGFQECYQVELARPYCKYAARPPSLSLIPQHVEKAVRLATYGRPGAVYLDFPGNLLQARTTVDQIPTQYTSPEIPLAFPEPRRIEEAVALLARAQNPLVIVGKGAAYARAEPEVRDLIDSTNLPFLATPMGKGVVPDTHHNSIQPARSLALQRADVVLLLGARLNWILHFGRPPRYRSDVKVIQIDITAEELHNSVKSSVAIQSDLKPAVAQLAEGLKMRGFVFDRRSDWWTDLNKKIEDNKKKVEEMALDISEPLNYYAVFHHLQQVLPQNPIIVSEGANTMDIGRSILMNDLPRHRLDAGTFGTMGVGLGFAIAAALYCRHFQPEKRVICVEGDSAFGFSGMEIETMVRYKLPVVIVVVNNSGIYGGLPEDVYNDLQDSGEVTKVTPPTSLSVSTRYENMMNLFGRKGFYCTSISELQNAVKEALKVTDGPSIINVIISPSADRKPQTFSWLTESKL</sequence>
<dbReference type="InterPro" id="IPR045025">
    <property type="entry name" value="HACL1-like"/>
</dbReference>
<dbReference type="AlphaFoldDB" id="A0A8J6HEB6"/>
<dbReference type="GO" id="GO:0016020">
    <property type="term" value="C:membrane"/>
    <property type="evidence" value="ECO:0007669"/>
    <property type="project" value="UniProtKB-SubCell"/>
</dbReference>
<evidence type="ECO:0000256" key="17">
    <source>
        <dbReference type="RuleBase" id="RU362132"/>
    </source>
</evidence>
<dbReference type="GO" id="GO:0106359">
    <property type="term" value="F:2-hydroxyacyl-CoA lyase activity"/>
    <property type="evidence" value="ECO:0007669"/>
    <property type="project" value="UniProtKB-EC"/>
</dbReference>
<evidence type="ECO:0000256" key="18">
    <source>
        <dbReference type="SAM" id="MobiDB-lite"/>
    </source>
</evidence>
<dbReference type="InterPro" id="IPR011701">
    <property type="entry name" value="MFS"/>
</dbReference>
<dbReference type="SUPFAM" id="SSF52518">
    <property type="entry name" value="Thiamin diphosphate-binding fold (THDP-binding)"/>
    <property type="match status" value="2"/>
</dbReference>
<evidence type="ECO:0000313" key="21">
    <source>
        <dbReference type="EMBL" id="KAH0812971.1"/>
    </source>
</evidence>
<feature type="transmembrane region" description="Helical" evidence="19">
    <location>
        <begin position="293"/>
        <end position="314"/>
    </location>
</feature>
<feature type="transmembrane region" description="Helical" evidence="19">
    <location>
        <begin position="832"/>
        <end position="851"/>
    </location>
</feature>
<dbReference type="InterPro" id="IPR011766">
    <property type="entry name" value="TPP_enzyme_TPP-bd"/>
</dbReference>
<dbReference type="FunFam" id="3.40.50.1220:FF:000006">
    <property type="entry name" value="2-hydroxyacyl-CoA lyase 1"/>
    <property type="match status" value="1"/>
</dbReference>
<dbReference type="EC" id="4.1.2.63" evidence="15"/>
<dbReference type="Gene3D" id="1.20.1250.20">
    <property type="entry name" value="MFS general substrate transporter like domains"/>
    <property type="match status" value="1"/>
</dbReference>
<evidence type="ECO:0000256" key="3">
    <source>
        <dbReference type="ARBA" id="ARBA00007812"/>
    </source>
</evidence>
<keyword evidence="8" id="KW-0769">Symport</keyword>
<dbReference type="FunFam" id="1.20.1250.20:FF:000423">
    <property type="entry name" value="Putative inorganic phosphate cotransporter-like Protein"/>
    <property type="match status" value="1"/>
</dbReference>
<dbReference type="GO" id="GO:0001561">
    <property type="term" value="P:fatty acid alpha-oxidation"/>
    <property type="evidence" value="ECO:0007669"/>
    <property type="project" value="TreeGrafter"/>
</dbReference>
<feature type="transmembrane region" description="Helical" evidence="19">
    <location>
        <begin position="428"/>
        <end position="453"/>
    </location>
</feature>
<dbReference type="FunFam" id="3.40.50.970:FF:000027">
    <property type="entry name" value="2-hydroxyacyl-CoA lyase 1"/>
    <property type="match status" value="1"/>
</dbReference>
<accession>A0A8J6HEB6</accession>
<comment type="catalytic activity">
    <reaction evidence="16">
        <text>2-hydroxyoctadecanoyl-CoA = heptadecanal + formyl-CoA</text>
        <dbReference type="Rhea" id="RHEA:55196"/>
        <dbReference type="ChEBI" id="CHEBI:57376"/>
        <dbReference type="ChEBI" id="CHEBI:74116"/>
        <dbReference type="ChEBI" id="CHEBI:138631"/>
    </reaction>
    <physiologicalReaction direction="left-to-right" evidence="16">
        <dbReference type="Rhea" id="RHEA:55197"/>
    </physiologicalReaction>
</comment>
<evidence type="ECO:0000313" key="22">
    <source>
        <dbReference type="Proteomes" id="UP000719412"/>
    </source>
</evidence>
<feature type="transmembrane region" description="Helical" evidence="19">
    <location>
        <begin position="167"/>
        <end position="190"/>
    </location>
</feature>
<dbReference type="GO" id="GO:0005777">
    <property type="term" value="C:peroxisome"/>
    <property type="evidence" value="ECO:0007669"/>
    <property type="project" value="TreeGrafter"/>
</dbReference>
<evidence type="ECO:0000256" key="2">
    <source>
        <dbReference type="ARBA" id="ARBA00004141"/>
    </source>
</evidence>
<dbReference type="InterPro" id="IPR020846">
    <property type="entry name" value="MFS_dom"/>
</dbReference>
<dbReference type="EMBL" id="JABDTM020025666">
    <property type="protein sequence ID" value="KAH0812971.1"/>
    <property type="molecule type" value="Genomic_DNA"/>
</dbReference>
<keyword evidence="22" id="KW-1185">Reference proteome</keyword>
<dbReference type="InterPro" id="IPR012001">
    <property type="entry name" value="Thiamin_PyroP_enz_TPP-bd_dom"/>
</dbReference>
<feature type="region of interest" description="Disordered" evidence="18">
    <location>
        <begin position="39"/>
        <end position="60"/>
    </location>
</feature>
<evidence type="ECO:0000256" key="14">
    <source>
        <dbReference type="ARBA" id="ARBA00044454"/>
    </source>
</evidence>
<feature type="transmembrane region" description="Helical" evidence="19">
    <location>
        <begin position="196"/>
        <end position="216"/>
    </location>
</feature>
<keyword evidence="9 19" id="KW-1133">Transmembrane helix</keyword>
<dbReference type="Pfam" id="PF00205">
    <property type="entry name" value="TPP_enzyme_M"/>
    <property type="match status" value="1"/>
</dbReference>
<comment type="similarity">
    <text evidence="3 17">Belongs to the TPP enzyme family.</text>
</comment>
<dbReference type="Pfam" id="PF02775">
    <property type="entry name" value="TPP_enzyme_C"/>
    <property type="match status" value="1"/>
</dbReference>
<name>A0A8J6HEB6_TENMO</name>
<dbReference type="PANTHER" id="PTHR43710:SF2">
    <property type="entry name" value="2-HYDROXYACYL-COA LYASE 1"/>
    <property type="match status" value="1"/>
</dbReference>
<keyword evidence="5 19" id="KW-0812">Transmembrane</keyword>
<dbReference type="InterPro" id="IPR036259">
    <property type="entry name" value="MFS_trans_sf"/>
</dbReference>
<dbReference type="CDD" id="cd02004">
    <property type="entry name" value="TPP_BZL_OCoD_HPCL"/>
    <property type="match status" value="1"/>
</dbReference>
<feature type="transmembrane region" description="Helical" evidence="19">
    <location>
        <begin position="107"/>
        <end position="128"/>
    </location>
</feature>
<dbReference type="SUPFAM" id="SSF103473">
    <property type="entry name" value="MFS general substrate transporter"/>
    <property type="match status" value="1"/>
</dbReference>
<feature type="domain" description="Major facilitator superfamily (MFS) profile" evidence="20">
    <location>
        <begin position="13"/>
        <end position="452"/>
    </location>
</feature>
<evidence type="ECO:0000256" key="19">
    <source>
        <dbReference type="SAM" id="Phobius"/>
    </source>
</evidence>
<keyword evidence="4" id="KW-0813">Transport</keyword>
<dbReference type="Gene3D" id="3.40.50.1220">
    <property type="entry name" value="TPP-binding domain"/>
    <property type="match status" value="1"/>
</dbReference>
<keyword evidence="12" id="KW-0456">Lyase</keyword>
<comment type="subcellular location">
    <subcellularLocation>
        <location evidence="2">Membrane</location>
        <topology evidence="2">Multi-pass membrane protein</topology>
    </subcellularLocation>
</comment>
<dbReference type="Proteomes" id="UP000719412">
    <property type="component" value="Unassembled WGS sequence"/>
</dbReference>
<comment type="caution">
    <text evidence="21">The sequence shown here is derived from an EMBL/GenBank/DDBJ whole genome shotgun (WGS) entry which is preliminary data.</text>
</comment>
<dbReference type="PROSITE" id="PS50850">
    <property type="entry name" value="MFS"/>
    <property type="match status" value="1"/>
</dbReference>
<dbReference type="InterPro" id="IPR029061">
    <property type="entry name" value="THDP-binding"/>
</dbReference>
<dbReference type="PANTHER" id="PTHR43710">
    <property type="entry name" value="2-HYDROXYACYL-COA LYASE"/>
    <property type="match status" value="1"/>
</dbReference>
<feature type="transmembrane region" description="Helical" evidence="19">
    <location>
        <begin position="335"/>
        <end position="355"/>
    </location>
</feature>
<dbReference type="Pfam" id="PF02776">
    <property type="entry name" value="TPP_enzyme_N"/>
    <property type="match status" value="1"/>
</dbReference>
<dbReference type="GO" id="GO:0015293">
    <property type="term" value="F:symporter activity"/>
    <property type="evidence" value="ECO:0007669"/>
    <property type="project" value="UniProtKB-KW"/>
</dbReference>
<keyword evidence="10 17" id="KW-0786">Thiamine pyrophosphate</keyword>
<reference evidence="21" key="2">
    <citation type="submission" date="2021-08" db="EMBL/GenBank/DDBJ databases">
        <authorList>
            <person name="Eriksson T."/>
        </authorList>
    </citation>
    <scope>NUCLEOTIDE SEQUENCE</scope>
    <source>
        <strain evidence="21">Stoneville</strain>
        <tissue evidence="21">Whole head</tissue>
    </source>
</reference>
<keyword evidence="11 19" id="KW-0472">Membrane</keyword>
<gene>
    <name evidence="21" type="ORF">GEV33_009820</name>
</gene>
<keyword evidence="6" id="KW-0479">Metal-binding</keyword>
<feature type="transmembrane region" description="Helical" evidence="19">
    <location>
        <begin position="260"/>
        <end position="281"/>
    </location>
</feature>
<feature type="transmembrane region" description="Helical" evidence="19">
    <location>
        <begin position="393"/>
        <end position="416"/>
    </location>
</feature>
<comment type="cofactor">
    <cofactor evidence="1">
        <name>thiamine diphosphate</name>
        <dbReference type="ChEBI" id="CHEBI:58937"/>
    </cofactor>
</comment>